<organism evidence="1 2">
    <name type="scientific">Mycobacterium colombiense</name>
    <dbReference type="NCBI Taxonomy" id="339268"/>
    <lineage>
        <taxon>Bacteria</taxon>
        <taxon>Bacillati</taxon>
        <taxon>Actinomycetota</taxon>
        <taxon>Actinomycetes</taxon>
        <taxon>Mycobacteriales</taxon>
        <taxon>Mycobacteriaceae</taxon>
        <taxon>Mycobacterium</taxon>
        <taxon>Mycobacterium avium complex (MAC)</taxon>
    </lineage>
</organism>
<sequence length="64" mass="7089">MHDAFTYQVRWSSEDREYVGTAIEFPPLSHLDADAPAALDGIRQLVADVVADMQARGEVMPPKC</sequence>
<gene>
    <name evidence="1" type="ORF">DQP58_00100</name>
</gene>
<dbReference type="EMBL" id="QMEU01000001">
    <property type="protein sequence ID" value="RAV00676.1"/>
    <property type="molecule type" value="Genomic_DNA"/>
</dbReference>
<dbReference type="AlphaFoldDB" id="A0A329KZS0"/>
<evidence type="ECO:0000313" key="2">
    <source>
        <dbReference type="Proteomes" id="UP000250347"/>
    </source>
</evidence>
<protein>
    <submittedName>
        <fullName evidence="1">Antitoxin HicB</fullName>
    </submittedName>
</protein>
<name>A0A329KZS0_9MYCO</name>
<proteinExistence type="predicted"/>
<dbReference type="Proteomes" id="UP000250347">
    <property type="component" value="Unassembled WGS sequence"/>
</dbReference>
<comment type="caution">
    <text evidence="1">The sequence shown here is derived from an EMBL/GenBank/DDBJ whole genome shotgun (WGS) entry which is preliminary data.</text>
</comment>
<evidence type="ECO:0000313" key="1">
    <source>
        <dbReference type="EMBL" id="RAV00676.1"/>
    </source>
</evidence>
<accession>A0A329KZS0</accession>
<reference evidence="1 2" key="1">
    <citation type="submission" date="2018-06" db="EMBL/GenBank/DDBJ databases">
        <title>NTM in soil in Japan.</title>
        <authorList>
            <person name="Ohya K."/>
        </authorList>
    </citation>
    <scope>NUCLEOTIDE SEQUENCE [LARGE SCALE GENOMIC DNA]</scope>
    <source>
        <strain evidence="1 2">GF76</strain>
    </source>
</reference>
<dbReference type="RefSeq" id="WP_112706506.1">
    <property type="nucleotide sequence ID" value="NZ_QMEU01000001.1"/>
</dbReference>